<organism evidence="1 2">
    <name type="scientific">Planobispora siamensis</name>
    <dbReference type="NCBI Taxonomy" id="936338"/>
    <lineage>
        <taxon>Bacteria</taxon>
        <taxon>Bacillati</taxon>
        <taxon>Actinomycetota</taxon>
        <taxon>Actinomycetes</taxon>
        <taxon>Streptosporangiales</taxon>
        <taxon>Streptosporangiaceae</taxon>
        <taxon>Planobispora</taxon>
    </lineage>
</organism>
<dbReference type="EMBL" id="BOOJ01000017">
    <property type="protein sequence ID" value="GIH91164.1"/>
    <property type="molecule type" value="Genomic_DNA"/>
</dbReference>
<name>A0A8J3SFP1_9ACTN</name>
<evidence type="ECO:0000313" key="2">
    <source>
        <dbReference type="Proteomes" id="UP000619788"/>
    </source>
</evidence>
<sequence>MESGGPYAGKGYCFAFARFGGAEDTEPLIDYLDRYLPHPEYRYDQSWVMGALLHLDERPGTDHATRFFAPGGLWERSWLKELNVDPAAPKDWIDRLCRFADDCMSAGDGTISHVER</sequence>
<gene>
    <name evidence="1" type="ORF">Psi01_17940</name>
</gene>
<proteinExistence type="predicted"/>
<reference evidence="1 2" key="1">
    <citation type="submission" date="2021-01" db="EMBL/GenBank/DDBJ databases">
        <title>Whole genome shotgun sequence of Planobispora siamensis NBRC 107568.</title>
        <authorList>
            <person name="Komaki H."/>
            <person name="Tamura T."/>
        </authorList>
    </citation>
    <scope>NUCLEOTIDE SEQUENCE [LARGE SCALE GENOMIC DNA]</scope>
    <source>
        <strain evidence="1 2">NBRC 107568</strain>
    </source>
</reference>
<dbReference type="AlphaFoldDB" id="A0A8J3SFP1"/>
<accession>A0A8J3SFP1</accession>
<dbReference type="Proteomes" id="UP000619788">
    <property type="component" value="Unassembled WGS sequence"/>
</dbReference>
<protein>
    <submittedName>
        <fullName evidence="1">Uncharacterized protein</fullName>
    </submittedName>
</protein>
<dbReference type="Pfam" id="PF19463">
    <property type="entry name" value="DUF6000"/>
    <property type="match status" value="1"/>
</dbReference>
<comment type="caution">
    <text evidence="1">The sequence shown here is derived from an EMBL/GenBank/DDBJ whole genome shotgun (WGS) entry which is preliminary data.</text>
</comment>
<dbReference type="InterPro" id="IPR046042">
    <property type="entry name" value="DUF6000"/>
</dbReference>
<evidence type="ECO:0000313" key="1">
    <source>
        <dbReference type="EMBL" id="GIH91164.1"/>
    </source>
</evidence>
<keyword evidence="2" id="KW-1185">Reference proteome</keyword>